<evidence type="ECO:0000313" key="1">
    <source>
        <dbReference type="EMBL" id="QFU76238.1"/>
    </source>
</evidence>
<dbReference type="KEGG" id="halc:EY643_11520"/>
<name>A0A5P9NMT4_9GAMM</name>
<proteinExistence type="predicted"/>
<sequence>MYRLKCSIVLIAITLLPGCNEDTAKGWKEVLANCSDTDLHSSKDVLYFGISNNLGPGTVWKIDDAGNYDLRANYEDYPKLGEFTNRGNSHNCDGSYKTSFSGGAALGLSTKVVPISGEVKADLENVSNMTVSADNVAWDEVRGIPYEKYINSLESDDPLKIDLKDRADRHVMKKALRVQGYKVILEFEKSVGGEVQAKYTGPIGNLGQGEFNPKLNGKWTSDRKLEVTAEEEFYIAGRFAPYEADGFSSAGVAIGEDTVEITNQSNISYAPIKEPR</sequence>
<dbReference type="Proteomes" id="UP000326287">
    <property type="component" value="Chromosome"/>
</dbReference>
<gene>
    <name evidence="1" type="ORF">EY643_11520</name>
</gene>
<dbReference type="RefSeq" id="WP_152662344.1">
    <property type="nucleotide sequence ID" value="NZ_CP036422.1"/>
</dbReference>
<evidence type="ECO:0000313" key="2">
    <source>
        <dbReference type="Proteomes" id="UP000326287"/>
    </source>
</evidence>
<dbReference type="OrthoDB" id="9255801at2"/>
<protein>
    <submittedName>
        <fullName evidence="1">Uncharacterized protein</fullName>
    </submittedName>
</protein>
<dbReference type="AlphaFoldDB" id="A0A5P9NMT4"/>
<reference evidence="1 2" key="1">
    <citation type="submission" date="2019-02" db="EMBL/GenBank/DDBJ databases">
        <authorList>
            <person name="Li S.-H."/>
        </authorList>
    </citation>
    <scope>NUCLEOTIDE SEQUENCE [LARGE SCALE GENOMIC DNA]</scope>
    <source>
        <strain evidence="1 2">IMCC14385</strain>
    </source>
</reference>
<organism evidence="1 2">
    <name type="scientific">Halioglobus maricola</name>
    <dbReference type="NCBI Taxonomy" id="2601894"/>
    <lineage>
        <taxon>Bacteria</taxon>
        <taxon>Pseudomonadati</taxon>
        <taxon>Pseudomonadota</taxon>
        <taxon>Gammaproteobacteria</taxon>
        <taxon>Cellvibrionales</taxon>
        <taxon>Halieaceae</taxon>
        <taxon>Halioglobus</taxon>
    </lineage>
</organism>
<accession>A0A5P9NMT4</accession>
<keyword evidence="2" id="KW-1185">Reference proteome</keyword>
<dbReference type="EMBL" id="CP036422">
    <property type="protein sequence ID" value="QFU76238.1"/>
    <property type="molecule type" value="Genomic_DNA"/>
</dbReference>